<evidence type="ECO:0000313" key="2">
    <source>
        <dbReference type="EMBL" id="GLS46885.1"/>
    </source>
</evidence>
<proteinExistence type="predicted"/>
<evidence type="ECO:0000313" key="3">
    <source>
        <dbReference type="Proteomes" id="UP001156881"/>
    </source>
</evidence>
<gene>
    <name evidence="2" type="ORF">GCM10007884_48820</name>
</gene>
<feature type="domain" description="Transposase for insertion sequence element IS21-like C-terminal" evidence="1">
    <location>
        <begin position="98"/>
        <end position="166"/>
    </location>
</feature>
<comment type="caution">
    <text evidence="2">The sequence shown here is derived from an EMBL/GenBank/DDBJ whole genome shotgun (WGS) entry which is preliminary data.</text>
</comment>
<dbReference type="PANTHER" id="PTHR35004:SF7">
    <property type="entry name" value="INTEGRASE PROTEIN"/>
    <property type="match status" value="1"/>
</dbReference>
<sequence length="210" mass="22965">MCCIHGYTPLRRTGDSGFRHALRIARTKGKDERGVDYLKKNAIAGRRFESWAAMEAHLDAWTRDVADLCVHGTTGDAPRHRFDRDEVHALRSLAGLPPFMTARDLVRCVGADCAVAIDGNAYSVPWRLIGARVRVTVGSELIRVHHGGREVAVHAELKGRHGRVVDDRHLAGLVGSRERPIKVVPSPSLPAISALLRPLAEYEAVAGGSF</sequence>
<accession>A0ABQ6DEB4</accession>
<evidence type="ECO:0000259" key="1">
    <source>
        <dbReference type="Pfam" id="PF22483"/>
    </source>
</evidence>
<dbReference type="Pfam" id="PF22483">
    <property type="entry name" value="Mu-transpos_C_2"/>
    <property type="match status" value="1"/>
</dbReference>
<protein>
    <recommendedName>
        <fullName evidence="1">Transposase for insertion sequence element IS21-like C-terminal domain-containing protein</fullName>
    </recommendedName>
</protein>
<reference evidence="3" key="1">
    <citation type="journal article" date="2019" name="Int. J. Syst. Evol. Microbiol.">
        <title>The Global Catalogue of Microorganisms (GCM) 10K type strain sequencing project: providing services to taxonomists for standard genome sequencing and annotation.</title>
        <authorList>
            <consortium name="The Broad Institute Genomics Platform"/>
            <consortium name="The Broad Institute Genome Sequencing Center for Infectious Disease"/>
            <person name="Wu L."/>
            <person name="Ma J."/>
        </authorList>
    </citation>
    <scope>NUCLEOTIDE SEQUENCE [LARGE SCALE GENOMIC DNA]</scope>
    <source>
        <strain evidence="3">NBRC 107710</strain>
    </source>
</reference>
<dbReference type="PANTHER" id="PTHR35004">
    <property type="entry name" value="TRANSPOSASE RV3428C-RELATED"/>
    <property type="match status" value="1"/>
</dbReference>
<organism evidence="2 3">
    <name type="scientific">Methylobacterium brachythecii</name>
    <dbReference type="NCBI Taxonomy" id="1176177"/>
    <lineage>
        <taxon>Bacteria</taxon>
        <taxon>Pseudomonadati</taxon>
        <taxon>Pseudomonadota</taxon>
        <taxon>Alphaproteobacteria</taxon>
        <taxon>Hyphomicrobiales</taxon>
        <taxon>Methylobacteriaceae</taxon>
        <taxon>Methylobacterium</taxon>
    </lineage>
</organism>
<dbReference type="InterPro" id="IPR054353">
    <property type="entry name" value="IstA-like_C"/>
</dbReference>
<dbReference type="EMBL" id="BSPG01000058">
    <property type="protein sequence ID" value="GLS46885.1"/>
    <property type="molecule type" value="Genomic_DNA"/>
</dbReference>
<name>A0ABQ6DEB4_9HYPH</name>
<keyword evidence="3" id="KW-1185">Reference proteome</keyword>
<dbReference type="Proteomes" id="UP001156881">
    <property type="component" value="Unassembled WGS sequence"/>
</dbReference>